<dbReference type="Proteomes" id="UP001153334">
    <property type="component" value="Unassembled WGS sequence"/>
</dbReference>
<evidence type="ECO:0000313" key="2">
    <source>
        <dbReference type="Proteomes" id="UP001153334"/>
    </source>
</evidence>
<reference evidence="1" key="1">
    <citation type="submission" date="2022-11" db="EMBL/GenBank/DDBJ databases">
        <title>Genome Sequence of Nemania bipapillata.</title>
        <authorList>
            <person name="Buettner E."/>
        </authorList>
    </citation>
    <scope>NUCLEOTIDE SEQUENCE</scope>
    <source>
        <strain evidence="1">CP14</strain>
    </source>
</reference>
<protein>
    <submittedName>
        <fullName evidence="1">Uncharacterized protein</fullName>
    </submittedName>
</protein>
<name>A0ACC2HRY8_9PEZI</name>
<evidence type="ECO:0000313" key="1">
    <source>
        <dbReference type="EMBL" id="KAJ8105827.1"/>
    </source>
</evidence>
<comment type="caution">
    <text evidence="1">The sequence shown here is derived from an EMBL/GenBank/DDBJ whole genome shotgun (WGS) entry which is preliminary data.</text>
</comment>
<sequence>MAADPFDVRQDRRGSILDIREPSVAAPGFDPSLDPTIQRLFEQQAEIQAKLAALLPPTYWHNVRTEREMLQCKLGALETYARSQTLWY</sequence>
<keyword evidence="2" id="KW-1185">Reference proteome</keyword>
<dbReference type="EMBL" id="JAPESX010003059">
    <property type="protein sequence ID" value="KAJ8105827.1"/>
    <property type="molecule type" value="Genomic_DNA"/>
</dbReference>
<proteinExistence type="predicted"/>
<accession>A0ACC2HRY8</accession>
<organism evidence="1 2">
    <name type="scientific">Nemania bipapillata</name>
    <dbReference type="NCBI Taxonomy" id="110536"/>
    <lineage>
        <taxon>Eukaryota</taxon>
        <taxon>Fungi</taxon>
        <taxon>Dikarya</taxon>
        <taxon>Ascomycota</taxon>
        <taxon>Pezizomycotina</taxon>
        <taxon>Sordariomycetes</taxon>
        <taxon>Xylariomycetidae</taxon>
        <taxon>Xylariales</taxon>
        <taxon>Xylariaceae</taxon>
        <taxon>Nemania</taxon>
    </lineage>
</organism>
<gene>
    <name evidence="1" type="ORF">ONZ43_g7269</name>
</gene>